<name>A0A917HQ38_9BACL</name>
<sequence>MQKVVRMGNFRTVFKWGIIGLLFAGACLIATKPGDSQYEKWLAAKHGIVCWNDPMLLTVCKKDGEPIEWRSKGVTTGVFTLKVRDRYTTDDRTYEIHTIGLFGSFIDFSVIKGDGSGV</sequence>
<organism evidence="2 3">
    <name type="scientific">Paenibacillus radicis</name>
    <name type="common">ex Gao et al. 2016</name>
    <dbReference type="NCBI Taxonomy" id="1737354"/>
    <lineage>
        <taxon>Bacteria</taxon>
        <taxon>Bacillati</taxon>
        <taxon>Bacillota</taxon>
        <taxon>Bacilli</taxon>
        <taxon>Bacillales</taxon>
        <taxon>Paenibacillaceae</taxon>
        <taxon>Paenibacillus</taxon>
    </lineage>
</organism>
<protein>
    <submittedName>
        <fullName evidence="2">Uncharacterized protein</fullName>
    </submittedName>
</protein>
<dbReference type="Proteomes" id="UP000600247">
    <property type="component" value="Unassembled WGS sequence"/>
</dbReference>
<gene>
    <name evidence="2" type="ORF">GCM10010918_49390</name>
</gene>
<keyword evidence="1" id="KW-0812">Transmembrane</keyword>
<reference evidence="2 3" key="1">
    <citation type="journal article" date="2014" name="Int. J. Syst. Evol. Microbiol.">
        <title>Complete genome sequence of Corynebacterium casei LMG S-19264T (=DSM 44701T), isolated from a smear-ripened cheese.</title>
        <authorList>
            <consortium name="US DOE Joint Genome Institute (JGI-PGF)"/>
            <person name="Walter F."/>
            <person name="Albersmeier A."/>
            <person name="Kalinowski J."/>
            <person name="Ruckert C."/>
        </authorList>
    </citation>
    <scope>NUCLEOTIDE SEQUENCE [LARGE SCALE GENOMIC DNA]</scope>
    <source>
        <strain evidence="2 3">CGMCC 1.15286</strain>
    </source>
</reference>
<dbReference type="AlphaFoldDB" id="A0A917HQ38"/>
<proteinExistence type="predicted"/>
<evidence type="ECO:0000256" key="1">
    <source>
        <dbReference type="SAM" id="Phobius"/>
    </source>
</evidence>
<keyword evidence="1" id="KW-0472">Membrane</keyword>
<keyword evidence="3" id="KW-1185">Reference proteome</keyword>
<dbReference type="PROSITE" id="PS51257">
    <property type="entry name" value="PROKAR_LIPOPROTEIN"/>
    <property type="match status" value="1"/>
</dbReference>
<evidence type="ECO:0000313" key="3">
    <source>
        <dbReference type="Proteomes" id="UP000600247"/>
    </source>
</evidence>
<evidence type="ECO:0000313" key="2">
    <source>
        <dbReference type="EMBL" id="GGG85513.1"/>
    </source>
</evidence>
<keyword evidence="1" id="KW-1133">Transmembrane helix</keyword>
<accession>A0A917HQ38</accession>
<dbReference type="EMBL" id="BMHY01000014">
    <property type="protein sequence ID" value="GGG85513.1"/>
    <property type="molecule type" value="Genomic_DNA"/>
</dbReference>
<feature type="transmembrane region" description="Helical" evidence="1">
    <location>
        <begin position="12"/>
        <end position="31"/>
    </location>
</feature>
<comment type="caution">
    <text evidence="2">The sequence shown here is derived from an EMBL/GenBank/DDBJ whole genome shotgun (WGS) entry which is preliminary data.</text>
</comment>